<evidence type="ECO:0000313" key="4">
    <source>
        <dbReference type="Proteomes" id="UP000240212"/>
    </source>
</evidence>
<feature type="domain" description="GST N-terminal" evidence="1">
    <location>
        <begin position="1"/>
        <end position="82"/>
    </location>
</feature>
<dbReference type="RefSeq" id="WP_106877063.1">
    <property type="nucleotide sequence ID" value="NZ_PYEP01000003.1"/>
</dbReference>
<protein>
    <submittedName>
        <fullName evidence="3">Glutathione S-transferase</fullName>
    </submittedName>
</protein>
<dbReference type="InterPro" id="IPR036249">
    <property type="entry name" value="Thioredoxin-like_sf"/>
</dbReference>
<dbReference type="CDD" id="cd03057">
    <property type="entry name" value="GST_N_Beta"/>
    <property type="match status" value="1"/>
</dbReference>
<evidence type="ECO:0000259" key="1">
    <source>
        <dbReference type="PROSITE" id="PS50404"/>
    </source>
</evidence>
<accession>A0A2P8VLL0</accession>
<dbReference type="Gene3D" id="3.40.30.10">
    <property type="entry name" value="Glutaredoxin"/>
    <property type="match status" value="1"/>
</dbReference>
<organism evidence="3 4">
    <name type="scientific">Siccibacter turicensis</name>
    <dbReference type="NCBI Taxonomy" id="357233"/>
    <lineage>
        <taxon>Bacteria</taxon>
        <taxon>Pseudomonadati</taxon>
        <taxon>Pseudomonadota</taxon>
        <taxon>Gammaproteobacteria</taxon>
        <taxon>Enterobacterales</taxon>
        <taxon>Enterobacteriaceae</taxon>
        <taxon>Siccibacter</taxon>
    </lineage>
</organism>
<dbReference type="OrthoDB" id="5508354at2"/>
<dbReference type="PROSITE" id="PS50404">
    <property type="entry name" value="GST_NTER"/>
    <property type="match status" value="1"/>
</dbReference>
<dbReference type="SUPFAM" id="SSF47616">
    <property type="entry name" value="GST C-terminal domain-like"/>
    <property type="match status" value="1"/>
</dbReference>
<dbReference type="GO" id="GO:0016740">
    <property type="term" value="F:transferase activity"/>
    <property type="evidence" value="ECO:0007669"/>
    <property type="project" value="UniProtKB-KW"/>
</dbReference>
<proteinExistence type="predicted"/>
<name>A0A2P8VLL0_9ENTR</name>
<dbReference type="Pfam" id="PF13409">
    <property type="entry name" value="GST_N_2"/>
    <property type="match status" value="1"/>
</dbReference>
<dbReference type="EMBL" id="PYEP01000003">
    <property type="protein sequence ID" value="PSN08426.1"/>
    <property type="molecule type" value="Genomic_DNA"/>
</dbReference>
<evidence type="ECO:0000313" key="3">
    <source>
        <dbReference type="EMBL" id="PSN08426.1"/>
    </source>
</evidence>
<keyword evidence="3" id="KW-0808">Transferase</keyword>
<sequence>MIHVYGVPGYGSTISELMLTLTGVRYNFINVDGFDKAGPNHDLLEKVNPLCQVPTLVLDDGEVMTETAAIALMLLDSHPEFAPAPGSPQRHRFLRLLVWMVANVYPTFTYADYPERWAAGAPAQLRESTARYRETLYRWLEEQVEGTPWMFGNDISLLDCYLPVMRRWSPREAWFAQHTPKLNAIADAVCGLPELQTVLRANQIL</sequence>
<dbReference type="STRING" id="1388748.GCA_000463155_02890"/>
<comment type="caution">
    <text evidence="3">The sequence shown here is derived from an EMBL/GenBank/DDBJ whole genome shotgun (WGS) entry which is preliminary data.</text>
</comment>
<dbReference type="SUPFAM" id="SSF52833">
    <property type="entry name" value="Thioredoxin-like"/>
    <property type="match status" value="1"/>
</dbReference>
<dbReference type="Proteomes" id="UP000240212">
    <property type="component" value="Unassembled WGS sequence"/>
</dbReference>
<dbReference type="InterPro" id="IPR010987">
    <property type="entry name" value="Glutathione-S-Trfase_C-like"/>
</dbReference>
<reference evidence="3 4" key="1">
    <citation type="submission" date="2018-03" db="EMBL/GenBank/DDBJ databases">
        <title>Draft genome sequence of the first documented clinical Siccibacter turicensis isolate in Austria.</title>
        <authorList>
            <person name="Lepuschitz S."/>
            <person name="Pekard-Amenitsch S."/>
            <person name="Haunold R."/>
            <person name="Schill S."/>
            <person name="Mach R."/>
            <person name="Allerberger F."/>
            <person name="Ruppitsch W."/>
            <person name="Forsythe S.J."/>
        </authorList>
    </citation>
    <scope>NUCLEOTIDE SEQUENCE [LARGE SCALE GENOMIC DNA]</scope>
    <source>
        <strain evidence="3 4">6100069499-17</strain>
    </source>
</reference>
<gene>
    <name evidence="3" type="ORF">C7G83_09680</name>
</gene>
<feature type="domain" description="GST C-terminal" evidence="2">
    <location>
        <begin position="86"/>
        <end position="205"/>
    </location>
</feature>
<dbReference type="PROSITE" id="PS50405">
    <property type="entry name" value="GST_CTER"/>
    <property type="match status" value="1"/>
</dbReference>
<evidence type="ECO:0000259" key="2">
    <source>
        <dbReference type="PROSITE" id="PS50405"/>
    </source>
</evidence>
<dbReference type="InterPro" id="IPR036282">
    <property type="entry name" value="Glutathione-S-Trfase_C_sf"/>
</dbReference>
<dbReference type="InterPro" id="IPR004045">
    <property type="entry name" value="Glutathione_S-Trfase_N"/>
</dbReference>
<dbReference type="Gene3D" id="1.20.1050.10">
    <property type="match status" value="1"/>
</dbReference>
<dbReference type="PANTHER" id="PTHR44051">
    <property type="entry name" value="GLUTATHIONE S-TRANSFERASE-RELATED"/>
    <property type="match status" value="1"/>
</dbReference>
<dbReference type="PANTHER" id="PTHR44051:SF8">
    <property type="entry name" value="GLUTATHIONE S-TRANSFERASE GSTA"/>
    <property type="match status" value="1"/>
</dbReference>
<dbReference type="AlphaFoldDB" id="A0A2P8VLL0"/>
<keyword evidence="4" id="KW-1185">Reference proteome</keyword>